<evidence type="ECO:0000256" key="1">
    <source>
        <dbReference type="ARBA" id="ARBA00004141"/>
    </source>
</evidence>
<feature type="transmembrane region" description="Helical" evidence="8">
    <location>
        <begin position="323"/>
        <end position="342"/>
    </location>
</feature>
<feature type="transmembrane region" description="Helical" evidence="8">
    <location>
        <begin position="645"/>
        <end position="665"/>
    </location>
</feature>
<evidence type="ECO:0000256" key="2">
    <source>
        <dbReference type="ARBA" id="ARBA00022448"/>
    </source>
</evidence>
<keyword evidence="3 8" id="KW-0812">Transmembrane</keyword>
<keyword evidence="2" id="KW-0813">Transport</keyword>
<feature type="transmembrane region" description="Helical" evidence="8">
    <location>
        <begin position="685"/>
        <end position="705"/>
    </location>
</feature>
<sequence length="1029" mass="112811">MVFHATRKYRYMEANLAQRKAAVEAKIPDIRKTLTMVEFLKEQREGKKTRPDDDDDDLELDEDDSSSSSKKPIRTTFELNDTLYAEAELEDSDTVYLWLGADVMLSYKIPEAIELLQSKLKVAEENLANYTSDLEYLKEQTTIMEVNMALPTAPLARDVRYPCRAVLHGHRTSRSRSSAMAFSTNTLIISANGDDDDGNTNKSIQKNIGGSDDSDGVTGRRQPGVTVDASAGAVADSKSIDGSFDSLSDEFKFDLYRRSDIDPVYHAKSHLINEAFKEIGMGKYQWGLFIAAGFGWFADSVWPQTAGLILSPVVNELQFKTPFLSLAFNVGQFVGAAFWGLGCDIIGRRWSFNITLFLSGAFGLGAGGSHSFITLASLFAVIGVGVGGNMPVDSAVFLEFIPASHQYLLTVLSIWWCIGYLIAALIAWPLIANFSCSVADAAEDGCPESANRGWRYLLFTVGGLMLALWCLRALVFRLYESPRYLIARGEDEKAVAVLHAVARINGTTCSLTAEQLKRAGASAVASYGVSPLIVSVNEYHKPGLRGVAKRSVREMLVHVKGLFATRKVAWSTSLLIFLWGIISLASTLYNSFLPYLLASKGATFGDASLTITYRNTVILAAVGIPGAFLAGWAVDLPVIGRRGTLMVSCAATAVFLFATTTARTSDALLGWNCGYTFFSNNDSSIYTPISFWFTQIMYGVLYAVSPEIFPAKDRGTGNGLVAIAARVFSVIAPIIALYADLTTSVPVYISGGLIILAGTSNLSSDQKEYRYNMNVLKTSAKAAGLLDNVPPSESLSLLRQVAQDQQAVKYVVVAAFMVMLYDNLLTVPDCKMEAYLTAWGALLFVIPLQVVIILRTVALWERSRTIIILLLATVMATDIALFALLINISINMDYKLDPVFTPVLGCESGLIDFNPKATIPCYMAIIAFDTIIFVLTFYRALRTIRRTHLFVILVRDGFIYYAVMLAIAVSAVTVSMALPFERSSLIALFAPIIKASFCIVGSRISLNLREALRLTEESYELDESYTDHK</sequence>
<evidence type="ECO:0000313" key="10">
    <source>
        <dbReference type="EMBL" id="OCB85894.1"/>
    </source>
</evidence>
<dbReference type="InterPro" id="IPR020846">
    <property type="entry name" value="MFS_dom"/>
</dbReference>
<feature type="transmembrane region" description="Helical" evidence="8">
    <location>
        <begin position="574"/>
        <end position="597"/>
    </location>
</feature>
<dbReference type="OrthoDB" id="3936150at2759"/>
<feature type="transmembrane region" description="Helical" evidence="8">
    <location>
        <begin position="958"/>
        <end position="978"/>
    </location>
</feature>
<feature type="transmembrane region" description="Helical" evidence="8">
    <location>
        <begin position="745"/>
        <end position="763"/>
    </location>
</feature>
<evidence type="ECO:0000259" key="9">
    <source>
        <dbReference type="PROSITE" id="PS50850"/>
    </source>
</evidence>
<name>A0A9Q5NA01_SANBA</name>
<dbReference type="Gene3D" id="1.20.1250.20">
    <property type="entry name" value="MFS general substrate transporter like domains"/>
    <property type="match status" value="1"/>
</dbReference>
<evidence type="ECO:0000256" key="8">
    <source>
        <dbReference type="SAM" id="Phobius"/>
    </source>
</evidence>
<feature type="transmembrane region" description="Helical" evidence="8">
    <location>
        <begin position="354"/>
        <end position="373"/>
    </location>
</feature>
<feature type="region of interest" description="Disordered" evidence="7">
    <location>
        <begin position="42"/>
        <end position="72"/>
    </location>
</feature>
<feature type="compositionally biased region" description="Basic and acidic residues" evidence="7">
    <location>
        <begin position="42"/>
        <end position="51"/>
    </location>
</feature>
<evidence type="ECO:0000256" key="4">
    <source>
        <dbReference type="ARBA" id="ARBA00022989"/>
    </source>
</evidence>
<evidence type="ECO:0000256" key="6">
    <source>
        <dbReference type="SAM" id="Coils"/>
    </source>
</evidence>
<dbReference type="GO" id="GO:0022857">
    <property type="term" value="F:transmembrane transporter activity"/>
    <property type="evidence" value="ECO:0007669"/>
    <property type="project" value="InterPro"/>
</dbReference>
<dbReference type="PANTHER" id="PTHR23511">
    <property type="entry name" value="SYNAPTIC VESICLE GLYCOPROTEIN 2"/>
    <property type="match status" value="1"/>
</dbReference>
<dbReference type="InterPro" id="IPR009053">
    <property type="entry name" value="Prefoldin"/>
</dbReference>
<feature type="transmembrane region" description="Helical" evidence="8">
    <location>
        <begin position="407"/>
        <end position="431"/>
    </location>
</feature>
<proteinExistence type="predicted"/>
<dbReference type="InterPro" id="IPR004127">
    <property type="entry name" value="Prefoldin_subunit_alpha"/>
</dbReference>
<feature type="transmembrane region" description="Helical" evidence="8">
    <location>
        <begin position="617"/>
        <end position="638"/>
    </location>
</feature>
<keyword evidence="11" id="KW-1185">Reference proteome</keyword>
<feature type="transmembrane region" description="Helical" evidence="8">
    <location>
        <begin position="379"/>
        <end position="400"/>
    </location>
</feature>
<feature type="region of interest" description="Disordered" evidence="7">
    <location>
        <begin position="192"/>
        <end position="223"/>
    </location>
</feature>
<dbReference type="AlphaFoldDB" id="A0A9Q5NA01"/>
<feature type="transmembrane region" description="Helical" evidence="8">
    <location>
        <begin position="717"/>
        <end position="739"/>
    </location>
</feature>
<dbReference type="Proteomes" id="UP000757232">
    <property type="component" value="Unassembled WGS sequence"/>
</dbReference>
<dbReference type="Gene3D" id="1.10.287.370">
    <property type="match status" value="1"/>
</dbReference>
<dbReference type="GO" id="GO:0016020">
    <property type="term" value="C:membrane"/>
    <property type="evidence" value="ECO:0007669"/>
    <property type="project" value="UniProtKB-SubCell"/>
</dbReference>
<dbReference type="Pfam" id="PF02996">
    <property type="entry name" value="Prefoldin"/>
    <property type="match status" value="1"/>
</dbReference>
<dbReference type="PANTHER" id="PTHR23511:SF12">
    <property type="entry name" value="TRANSPORTER, PUTATIVE (AFU_ORTHOLOGUE AFUA_7G01740)-RELATED"/>
    <property type="match status" value="1"/>
</dbReference>
<feature type="domain" description="Major facilitator superfamily (MFS) profile" evidence="9">
    <location>
        <begin position="288"/>
        <end position="769"/>
    </location>
</feature>
<dbReference type="Pfam" id="PF00083">
    <property type="entry name" value="Sugar_tr"/>
    <property type="match status" value="1"/>
</dbReference>
<evidence type="ECO:0000313" key="11">
    <source>
        <dbReference type="Proteomes" id="UP000757232"/>
    </source>
</evidence>
<evidence type="ECO:0000256" key="5">
    <source>
        <dbReference type="ARBA" id="ARBA00023136"/>
    </source>
</evidence>
<feature type="transmembrane region" description="Helical" evidence="8">
    <location>
        <begin position="836"/>
        <end position="854"/>
    </location>
</feature>
<protein>
    <submittedName>
        <fullName evidence="10">MFS general substrate transporter</fullName>
    </submittedName>
</protein>
<dbReference type="CDD" id="cd23156">
    <property type="entry name" value="Prefoldin_3"/>
    <property type="match status" value="1"/>
</dbReference>
<organism evidence="10 11">
    <name type="scientific">Sanghuangporus baumii</name>
    <name type="common">Phellinus baumii</name>
    <dbReference type="NCBI Taxonomy" id="108892"/>
    <lineage>
        <taxon>Eukaryota</taxon>
        <taxon>Fungi</taxon>
        <taxon>Dikarya</taxon>
        <taxon>Basidiomycota</taxon>
        <taxon>Agaricomycotina</taxon>
        <taxon>Agaricomycetes</taxon>
        <taxon>Hymenochaetales</taxon>
        <taxon>Hymenochaetaceae</taxon>
        <taxon>Sanghuangporus</taxon>
    </lineage>
</organism>
<feature type="coiled-coil region" evidence="6">
    <location>
        <begin position="113"/>
        <end position="140"/>
    </location>
</feature>
<dbReference type="SUPFAM" id="SSF46579">
    <property type="entry name" value="Prefoldin"/>
    <property type="match status" value="1"/>
</dbReference>
<feature type="transmembrane region" description="Helical" evidence="8">
    <location>
        <begin position="456"/>
        <end position="479"/>
    </location>
</feature>
<comment type="caution">
    <text evidence="10">The sequence shown here is derived from an EMBL/GenBank/DDBJ whole genome shotgun (WGS) entry which is preliminary data.</text>
</comment>
<comment type="subcellular location">
    <subcellularLocation>
        <location evidence="1">Membrane</location>
        <topology evidence="1">Multi-pass membrane protein</topology>
    </subcellularLocation>
</comment>
<keyword evidence="6" id="KW-0175">Coiled coil</keyword>
<feature type="transmembrane region" description="Helical" evidence="8">
    <location>
        <begin position="866"/>
        <end position="890"/>
    </location>
</feature>
<feature type="compositionally biased region" description="Acidic residues" evidence="7">
    <location>
        <begin position="52"/>
        <end position="65"/>
    </location>
</feature>
<dbReference type="PROSITE" id="PS50850">
    <property type="entry name" value="MFS"/>
    <property type="match status" value="1"/>
</dbReference>
<keyword evidence="4 8" id="KW-1133">Transmembrane helix</keyword>
<dbReference type="SUPFAM" id="SSF103473">
    <property type="entry name" value="MFS general substrate transporter"/>
    <property type="match status" value="1"/>
</dbReference>
<gene>
    <name evidence="10" type="ORF">A7U60_g7027</name>
</gene>
<dbReference type="InterPro" id="IPR036259">
    <property type="entry name" value="MFS_trans_sf"/>
</dbReference>
<dbReference type="EMBL" id="LNZH02000206">
    <property type="protein sequence ID" value="OCB85894.1"/>
    <property type="molecule type" value="Genomic_DNA"/>
</dbReference>
<keyword evidence="5 8" id="KW-0472">Membrane</keyword>
<feature type="transmembrane region" description="Helical" evidence="8">
    <location>
        <begin position="286"/>
        <end position="303"/>
    </location>
</feature>
<dbReference type="InterPro" id="IPR005828">
    <property type="entry name" value="MFS_sugar_transport-like"/>
</dbReference>
<reference evidence="10" key="1">
    <citation type="submission" date="2016-06" db="EMBL/GenBank/DDBJ databases">
        <title>Draft Genome sequence of the fungus Inonotus baumii.</title>
        <authorList>
            <person name="Zhu H."/>
            <person name="Lin W."/>
        </authorList>
    </citation>
    <scope>NUCLEOTIDE SEQUENCE</scope>
    <source>
        <strain evidence="10">821</strain>
    </source>
</reference>
<feature type="transmembrane region" description="Helical" evidence="8">
    <location>
        <begin position="984"/>
        <end position="1006"/>
    </location>
</feature>
<evidence type="ECO:0000256" key="3">
    <source>
        <dbReference type="ARBA" id="ARBA00022692"/>
    </source>
</evidence>
<accession>A0A9Q5NA01</accession>
<evidence type="ECO:0000256" key="7">
    <source>
        <dbReference type="SAM" id="MobiDB-lite"/>
    </source>
</evidence>
<feature type="transmembrane region" description="Helical" evidence="8">
    <location>
        <begin position="917"/>
        <end position="938"/>
    </location>
</feature>
<feature type="transmembrane region" description="Helical" evidence="8">
    <location>
        <begin position="807"/>
        <end position="824"/>
    </location>
</feature>
<dbReference type="CDD" id="cd17316">
    <property type="entry name" value="MFS_SV2_like"/>
    <property type="match status" value="1"/>
</dbReference>